<evidence type="ECO:0000313" key="18">
    <source>
        <dbReference type="EMBL" id="KAK6174461.1"/>
    </source>
</evidence>
<evidence type="ECO:0000256" key="2">
    <source>
        <dbReference type="ARBA" id="ARBA00005074"/>
    </source>
</evidence>
<dbReference type="CDD" id="cd07991">
    <property type="entry name" value="LPLAT_LPCAT1-like"/>
    <property type="match status" value="1"/>
</dbReference>
<keyword evidence="8 16" id="KW-1133">Transmembrane helix</keyword>
<evidence type="ECO:0000313" key="19">
    <source>
        <dbReference type="Proteomes" id="UP001347796"/>
    </source>
</evidence>
<dbReference type="SUPFAM" id="SSF47473">
    <property type="entry name" value="EF-hand"/>
    <property type="match status" value="1"/>
</dbReference>
<keyword evidence="7" id="KW-0106">Calcium</keyword>
<dbReference type="GO" id="GO:0016020">
    <property type="term" value="C:membrane"/>
    <property type="evidence" value="ECO:0007669"/>
    <property type="project" value="UniProtKB-SubCell"/>
</dbReference>
<comment type="pathway">
    <text evidence="2">Lipid metabolism; phospholipid metabolism.</text>
</comment>
<evidence type="ECO:0000256" key="14">
    <source>
        <dbReference type="ARBA" id="ARBA00023315"/>
    </source>
</evidence>
<dbReference type="AlphaFoldDB" id="A0AAN8PMG5"/>
<dbReference type="Pfam" id="PF01553">
    <property type="entry name" value="Acyltransferase"/>
    <property type="match status" value="1"/>
</dbReference>
<comment type="caution">
    <text evidence="18">The sequence shown here is derived from an EMBL/GenBank/DDBJ whole genome shotgun (WGS) entry which is preliminary data.</text>
</comment>
<keyword evidence="6 16" id="KW-0812">Transmembrane</keyword>
<protein>
    <recommendedName>
        <fullName evidence="17">EF-hand domain-containing protein</fullName>
    </recommendedName>
</protein>
<evidence type="ECO:0000256" key="1">
    <source>
        <dbReference type="ARBA" id="ARBA00004370"/>
    </source>
</evidence>
<evidence type="ECO:0000256" key="6">
    <source>
        <dbReference type="ARBA" id="ARBA00022692"/>
    </source>
</evidence>
<proteinExistence type="inferred from homology"/>
<dbReference type="SUPFAM" id="SSF69593">
    <property type="entry name" value="Glycerol-3-phosphate (1)-acyltransferase"/>
    <property type="match status" value="1"/>
</dbReference>
<dbReference type="GO" id="GO:0008654">
    <property type="term" value="P:phospholipid biosynthetic process"/>
    <property type="evidence" value="ECO:0007669"/>
    <property type="project" value="UniProtKB-KW"/>
</dbReference>
<dbReference type="SMART" id="SM00563">
    <property type="entry name" value="PlsC"/>
    <property type="match status" value="1"/>
</dbReference>
<keyword evidence="9" id="KW-0443">Lipid metabolism</keyword>
<evidence type="ECO:0000256" key="11">
    <source>
        <dbReference type="ARBA" id="ARBA00023179"/>
    </source>
</evidence>
<evidence type="ECO:0000256" key="13">
    <source>
        <dbReference type="ARBA" id="ARBA00023264"/>
    </source>
</evidence>
<keyword evidence="10 16" id="KW-0472">Membrane</keyword>
<keyword evidence="14" id="KW-0012">Acyltransferase</keyword>
<organism evidence="18 19">
    <name type="scientific">Patella caerulea</name>
    <name type="common">Rayed Mediterranean limpet</name>
    <dbReference type="NCBI Taxonomy" id="87958"/>
    <lineage>
        <taxon>Eukaryota</taxon>
        <taxon>Metazoa</taxon>
        <taxon>Spiralia</taxon>
        <taxon>Lophotrochozoa</taxon>
        <taxon>Mollusca</taxon>
        <taxon>Gastropoda</taxon>
        <taxon>Patellogastropoda</taxon>
        <taxon>Patelloidea</taxon>
        <taxon>Patellidae</taxon>
        <taxon>Patella</taxon>
    </lineage>
</organism>
<gene>
    <name evidence="18" type="ORF">SNE40_017732</name>
</gene>
<comment type="pathway">
    <text evidence="15">Phospholipid metabolism.</text>
</comment>
<evidence type="ECO:0000256" key="8">
    <source>
        <dbReference type="ARBA" id="ARBA00022989"/>
    </source>
</evidence>
<evidence type="ECO:0000256" key="12">
    <source>
        <dbReference type="ARBA" id="ARBA00023209"/>
    </source>
</evidence>
<dbReference type="PANTHER" id="PTHR23063">
    <property type="entry name" value="PHOSPHOLIPID ACYLTRANSFERASE"/>
    <property type="match status" value="1"/>
</dbReference>
<comment type="subcellular location">
    <subcellularLocation>
        <location evidence="1">Membrane</location>
    </subcellularLocation>
</comment>
<keyword evidence="19" id="KW-1185">Reference proteome</keyword>
<dbReference type="InterPro" id="IPR018247">
    <property type="entry name" value="EF_Hand_1_Ca_BS"/>
</dbReference>
<keyword evidence="11" id="KW-0514">Muscle protein</keyword>
<keyword evidence="13" id="KW-1208">Phospholipid metabolism</keyword>
<dbReference type="FunFam" id="1.10.238.10:FF:000001">
    <property type="entry name" value="Calmodulin 1"/>
    <property type="match status" value="1"/>
</dbReference>
<sequence length="507" mass="57811">MKRNIIYPRQDSLVSPVVENPFVHRLNWTVYDYIKVALMSITIAPIRLILVGICLLSAWPLAAIAVGFRSEADRNKPLEGWRKAINRPLIFIGWVIFSLVGFQNVKVKGRPAYPSEAPIACVAPHSSFFDAIVYFTGKQLASPVSKKENDGVILVGTLMQFTQPVYVKREDPDSRINTIKEISRRAQTKGEWPQVIIFPEGTCTNRSCLITFKPGAFYPGQPVQPVCIRYPNRFDTITWTWEGPGAFTLLWLTLCQFHNYMEIEYLPVYYPTPEDKQDAKVFANHVREKMAECLQCPITDHTYDDCRLMVRAAKLNLPMATGLVEFHKLHKKLGISFAQMHDHLEKFRKITDNKAGSITIKEFASYLRLPVSSTLQEIFDTYDRNNSGTIDFREYIIGLSLVSGPANTEDTIKLAFQLFDSENNGYITEDGLTTILHNAFGMDKHDVHELFEDADKDKDGKISYDEFEQQAADKPDYAKIFVAYQNMVNKNGHQEPAQEENQKAKTE</sequence>
<feature type="transmembrane region" description="Helical" evidence="16">
    <location>
        <begin position="48"/>
        <end position="68"/>
    </location>
</feature>
<dbReference type="InterPro" id="IPR011992">
    <property type="entry name" value="EF-hand-dom_pair"/>
</dbReference>
<dbReference type="GO" id="GO:0008374">
    <property type="term" value="F:O-acyltransferase activity"/>
    <property type="evidence" value="ECO:0007669"/>
    <property type="project" value="InterPro"/>
</dbReference>
<dbReference type="Pfam" id="PF13202">
    <property type="entry name" value="EF-hand_5"/>
    <property type="match status" value="1"/>
</dbReference>
<evidence type="ECO:0000256" key="4">
    <source>
        <dbReference type="ARBA" id="ARBA00022516"/>
    </source>
</evidence>
<dbReference type="Proteomes" id="UP001347796">
    <property type="component" value="Unassembled WGS sequence"/>
</dbReference>
<reference evidence="18 19" key="1">
    <citation type="submission" date="2024-01" db="EMBL/GenBank/DDBJ databases">
        <title>The genome of the rayed Mediterranean limpet Patella caerulea (Linnaeus, 1758).</title>
        <authorList>
            <person name="Anh-Thu Weber A."/>
            <person name="Halstead-Nussloch G."/>
        </authorList>
    </citation>
    <scope>NUCLEOTIDE SEQUENCE [LARGE SCALE GENOMIC DNA]</scope>
    <source>
        <strain evidence="18">AATW-2023a</strain>
        <tissue evidence="18">Whole specimen</tissue>
    </source>
</reference>
<comment type="similarity">
    <text evidence="3">Belongs to the 1-acyl-sn-glycerol-3-phosphate acyltransferase family.</text>
</comment>
<evidence type="ECO:0000256" key="15">
    <source>
        <dbReference type="ARBA" id="ARBA00025707"/>
    </source>
</evidence>
<dbReference type="GO" id="GO:0042171">
    <property type="term" value="F:lysophosphatidic acid acyltransferase activity"/>
    <property type="evidence" value="ECO:0007669"/>
    <property type="project" value="TreeGrafter"/>
</dbReference>
<keyword evidence="4" id="KW-0444">Lipid biosynthesis</keyword>
<feature type="domain" description="EF-hand" evidence="17">
    <location>
        <begin position="370"/>
        <end position="405"/>
    </location>
</feature>
<dbReference type="GO" id="GO:0005783">
    <property type="term" value="C:endoplasmic reticulum"/>
    <property type="evidence" value="ECO:0007669"/>
    <property type="project" value="TreeGrafter"/>
</dbReference>
<evidence type="ECO:0000256" key="9">
    <source>
        <dbReference type="ARBA" id="ARBA00023098"/>
    </source>
</evidence>
<dbReference type="InterPro" id="IPR002123">
    <property type="entry name" value="Plipid/glycerol_acylTrfase"/>
</dbReference>
<dbReference type="PRINTS" id="PR00450">
    <property type="entry name" value="RECOVERIN"/>
</dbReference>
<evidence type="ECO:0000256" key="3">
    <source>
        <dbReference type="ARBA" id="ARBA00008655"/>
    </source>
</evidence>
<dbReference type="PROSITE" id="PS00018">
    <property type="entry name" value="EF_HAND_1"/>
    <property type="match status" value="2"/>
</dbReference>
<evidence type="ECO:0000256" key="7">
    <source>
        <dbReference type="ARBA" id="ARBA00022837"/>
    </source>
</evidence>
<dbReference type="PANTHER" id="PTHR23063:SF52">
    <property type="entry name" value="LYSOPHOSPHATIDYLCHOLINE ACYLTRANSFERASE"/>
    <property type="match status" value="1"/>
</dbReference>
<keyword evidence="12" id="KW-0594">Phospholipid biosynthesis</keyword>
<dbReference type="SMART" id="SM00054">
    <property type="entry name" value="EFh"/>
    <property type="match status" value="3"/>
</dbReference>
<dbReference type="InterPro" id="IPR045252">
    <property type="entry name" value="LPCAT1-like"/>
</dbReference>
<keyword evidence="5" id="KW-0808">Transferase</keyword>
<feature type="domain" description="EF-hand" evidence="17">
    <location>
        <begin position="442"/>
        <end position="477"/>
    </location>
</feature>
<evidence type="ECO:0000259" key="17">
    <source>
        <dbReference type="PROSITE" id="PS50222"/>
    </source>
</evidence>
<dbReference type="EMBL" id="JAZGQO010000011">
    <property type="protein sequence ID" value="KAK6174461.1"/>
    <property type="molecule type" value="Genomic_DNA"/>
</dbReference>
<evidence type="ECO:0000256" key="5">
    <source>
        <dbReference type="ARBA" id="ARBA00022679"/>
    </source>
</evidence>
<dbReference type="Pfam" id="PF13499">
    <property type="entry name" value="EF-hand_7"/>
    <property type="match status" value="1"/>
</dbReference>
<dbReference type="GO" id="GO:0005509">
    <property type="term" value="F:calcium ion binding"/>
    <property type="evidence" value="ECO:0007669"/>
    <property type="project" value="InterPro"/>
</dbReference>
<evidence type="ECO:0000256" key="10">
    <source>
        <dbReference type="ARBA" id="ARBA00023136"/>
    </source>
</evidence>
<evidence type="ECO:0000256" key="16">
    <source>
        <dbReference type="SAM" id="Phobius"/>
    </source>
</evidence>
<dbReference type="PROSITE" id="PS50222">
    <property type="entry name" value="EF_HAND_2"/>
    <property type="match status" value="2"/>
</dbReference>
<dbReference type="Gene3D" id="1.10.238.10">
    <property type="entry name" value="EF-hand"/>
    <property type="match status" value="1"/>
</dbReference>
<accession>A0AAN8PMG5</accession>
<name>A0AAN8PMG5_PATCE</name>
<dbReference type="CDD" id="cd00051">
    <property type="entry name" value="EFh"/>
    <property type="match status" value="1"/>
</dbReference>
<dbReference type="InterPro" id="IPR002048">
    <property type="entry name" value="EF_hand_dom"/>
</dbReference>